<dbReference type="InterPro" id="IPR036162">
    <property type="entry name" value="Resolvase-like_N_sf"/>
</dbReference>
<organism evidence="1 2">
    <name type="scientific">Kibdelosporangium banguiense</name>
    <dbReference type="NCBI Taxonomy" id="1365924"/>
    <lineage>
        <taxon>Bacteria</taxon>
        <taxon>Bacillati</taxon>
        <taxon>Actinomycetota</taxon>
        <taxon>Actinomycetes</taxon>
        <taxon>Pseudonocardiales</taxon>
        <taxon>Pseudonocardiaceae</taxon>
        <taxon>Kibdelosporangium</taxon>
    </lineage>
</organism>
<evidence type="ECO:0000313" key="2">
    <source>
        <dbReference type="Proteomes" id="UP001519332"/>
    </source>
</evidence>
<comment type="caution">
    <text evidence="1">The sequence shown here is derived from an EMBL/GenBank/DDBJ whole genome shotgun (WGS) entry which is preliminary data.</text>
</comment>
<protein>
    <submittedName>
        <fullName evidence="1">Uncharacterized protein</fullName>
    </submittedName>
</protein>
<accession>A0ABS4TH82</accession>
<proteinExistence type="predicted"/>
<reference evidence="1 2" key="1">
    <citation type="submission" date="2021-03" db="EMBL/GenBank/DDBJ databases">
        <title>Sequencing the genomes of 1000 actinobacteria strains.</title>
        <authorList>
            <person name="Klenk H.-P."/>
        </authorList>
    </citation>
    <scope>NUCLEOTIDE SEQUENCE [LARGE SCALE GENOMIC DNA]</scope>
    <source>
        <strain evidence="1 2">DSM 46670</strain>
    </source>
</reference>
<dbReference type="EMBL" id="JAGINW010000001">
    <property type="protein sequence ID" value="MBP2323790.1"/>
    <property type="molecule type" value="Genomic_DNA"/>
</dbReference>
<name>A0ABS4TH82_9PSEU</name>
<dbReference type="SUPFAM" id="SSF53041">
    <property type="entry name" value="Resolvase-like"/>
    <property type="match status" value="1"/>
</dbReference>
<dbReference type="Proteomes" id="UP001519332">
    <property type="component" value="Unassembled WGS sequence"/>
</dbReference>
<evidence type="ECO:0000313" key="1">
    <source>
        <dbReference type="EMBL" id="MBP2323790.1"/>
    </source>
</evidence>
<keyword evidence="2" id="KW-1185">Reference proteome</keyword>
<gene>
    <name evidence="1" type="ORF">JOF56_004175</name>
</gene>
<sequence>MAVAQTLGAASNQQQQGPGMGVRIVEKAIGGNVLPLQANRFTRSTDGVVLSAEAQDACQPLPPVVYGYIRVVAGDEVRATILKADLLVFCCANGFMHSTVFTDFGVDDTAVARPGFASLLDVCRLVGSYGVVVPARTHLSSFAPTLDVLTRQLRRTGTKLLAVDEVTAAGPSGMESIAHREEA</sequence>
<dbReference type="RefSeq" id="WP_209640700.1">
    <property type="nucleotide sequence ID" value="NZ_JAGINW010000001.1"/>
</dbReference>